<protein>
    <submittedName>
        <fullName evidence="1">Type II secretion system (T2SS) pilotin (S protein)</fullName>
    </submittedName>
</protein>
<sequence>MLMSSSNRSKKYFSMKKSTAGIIAFGLVLLSGCSSNSDNQRNLELLADNRASLLSAELPLEYGPLNIMRATAKGTTIEMMMVYNADDKNAKPVTQVMQSSIQTFCSDKNIKANLEVGLSYRIKMRNTRGQLMVDELITQQTCASQ</sequence>
<dbReference type="EMBL" id="QLTR01000017">
    <property type="protein sequence ID" value="RAS61483.1"/>
    <property type="molecule type" value="Genomic_DNA"/>
</dbReference>
<dbReference type="Pfam" id="PF16549">
    <property type="entry name" value="T2SSS_2"/>
    <property type="match status" value="1"/>
</dbReference>
<dbReference type="AlphaFoldDB" id="A0A329E7B2"/>
<evidence type="ECO:0000313" key="2">
    <source>
        <dbReference type="Proteomes" id="UP000248729"/>
    </source>
</evidence>
<reference evidence="1 2" key="1">
    <citation type="submission" date="2018-06" db="EMBL/GenBank/DDBJ databases">
        <title>Freshwater and sediment microbial communities from various areas in North America, analyzing microbe dynamics in response to fracking.</title>
        <authorList>
            <person name="Lamendella R."/>
        </authorList>
    </citation>
    <scope>NUCLEOTIDE SEQUENCE [LARGE SCALE GENOMIC DNA]</scope>
    <source>
        <strain evidence="1 2">99A</strain>
    </source>
</reference>
<comment type="caution">
    <text evidence="1">The sequence shown here is derived from an EMBL/GenBank/DDBJ whole genome shotgun (WGS) entry which is preliminary data.</text>
</comment>
<dbReference type="PIRSF" id="PIRSF007010">
    <property type="entry name" value="UCP007010"/>
    <property type="match status" value="1"/>
</dbReference>
<accession>A0A329E7B2</accession>
<dbReference type="Gene3D" id="3.30.300.250">
    <property type="match status" value="1"/>
</dbReference>
<proteinExistence type="predicted"/>
<evidence type="ECO:0000313" key="1">
    <source>
        <dbReference type="EMBL" id="RAS61483.1"/>
    </source>
</evidence>
<organism evidence="1 2">
    <name type="scientific">Vibrio diazotrophicus</name>
    <dbReference type="NCBI Taxonomy" id="685"/>
    <lineage>
        <taxon>Bacteria</taxon>
        <taxon>Pseudomonadati</taxon>
        <taxon>Pseudomonadota</taxon>
        <taxon>Gammaproteobacteria</taxon>
        <taxon>Vibrionales</taxon>
        <taxon>Vibrionaceae</taxon>
        <taxon>Vibrio</taxon>
    </lineage>
</organism>
<name>A0A329E7B2_VIBDI</name>
<dbReference type="Proteomes" id="UP000248729">
    <property type="component" value="Unassembled WGS sequence"/>
</dbReference>
<gene>
    <name evidence="1" type="ORF">DET48_11715</name>
</gene>
<dbReference type="InterPro" id="IPR016502">
    <property type="entry name" value="T2SSS_2"/>
</dbReference>